<dbReference type="Pfam" id="PF13466">
    <property type="entry name" value="STAS_2"/>
    <property type="match status" value="1"/>
</dbReference>
<dbReference type="EMBL" id="QGGR01000005">
    <property type="protein sequence ID" value="PWK48937.1"/>
    <property type="molecule type" value="Genomic_DNA"/>
</dbReference>
<reference evidence="2 3" key="1">
    <citation type="submission" date="2018-05" db="EMBL/GenBank/DDBJ databases">
        <title>Genomic Encyclopedia of Archaeal and Bacterial Type Strains, Phase II (KMG-II): from individual species to whole genera.</title>
        <authorList>
            <person name="Goeker M."/>
        </authorList>
    </citation>
    <scope>NUCLEOTIDE SEQUENCE [LARGE SCALE GENOMIC DNA]</scope>
    <source>
        <strain evidence="2 3">DSM 45184</strain>
    </source>
</reference>
<evidence type="ECO:0000259" key="1">
    <source>
        <dbReference type="PROSITE" id="PS50801"/>
    </source>
</evidence>
<dbReference type="InterPro" id="IPR058548">
    <property type="entry name" value="MlaB-like_STAS"/>
</dbReference>
<gene>
    <name evidence="2" type="ORF">BC793_105288</name>
</gene>
<evidence type="ECO:0000313" key="3">
    <source>
        <dbReference type="Proteomes" id="UP000245697"/>
    </source>
</evidence>
<accession>A0A316G3G9</accession>
<comment type="caution">
    <text evidence="2">The sequence shown here is derived from an EMBL/GenBank/DDBJ whole genome shotgun (WGS) entry which is preliminary data.</text>
</comment>
<dbReference type="RefSeq" id="WP_109592887.1">
    <property type="nucleotide sequence ID" value="NZ_BONA01000036.1"/>
</dbReference>
<protein>
    <submittedName>
        <fullName evidence="2">DcmR-like sensory protein</fullName>
    </submittedName>
</protein>
<dbReference type="Gene3D" id="3.30.750.24">
    <property type="entry name" value="STAS domain"/>
    <property type="match status" value="1"/>
</dbReference>
<dbReference type="OrthoDB" id="116243at2"/>
<dbReference type="Proteomes" id="UP000245697">
    <property type="component" value="Unassembled WGS sequence"/>
</dbReference>
<dbReference type="InterPro" id="IPR002645">
    <property type="entry name" value="STAS_dom"/>
</dbReference>
<dbReference type="InterPro" id="IPR036513">
    <property type="entry name" value="STAS_dom_sf"/>
</dbReference>
<organism evidence="2 3">
    <name type="scientific">Actinoplanes xinjiangensis</name>
    <dbReference type="NCBI Taxonomy" id="512350"/>
    <lineage>
        <taxon>Bacteria</taxon>
        <taxon>Bacillati</taxon>
        <taxon>Actinomycetota</taxon>
        <taxon>Actinomycetes</taxon>
        <taxon>Micromonosporales</taxon>
        <taxon>Micromonosporaceae</taxon>
        <taxon>Actinoplanes</taxon>
    </lineage>
</organism>
<feature type="domain" description="STAS" evidence="1">
    <location>
        <begin position="198"/>
        <end position="284"/>
    </location>
</feature>
<sequence length="284" mass="30626">MIEVSAIDRLRLGDHACVVFDDDATRLRSLATYIRAGLRERHRILYFGGGAEEIEAELAAQGTDARRAIADGHLRMSAPEDSYLASGSFDPQATVDGWRYESDRARDAGYTGLRAVGDMSWASRPLPGADRLTWYEAQVNRVFADGFAMAICLYDRRLFTDAALRGICESHPATVAAGSDPRTVPLLRAVRTVDPPGIRLEGEADLSNRGALQTLMDHLREDSPDRSQPLVVDLSGLRFLDGAAARTLSTAAAAGLPPMTVVGASPSMRTLLAFAGEPRTVTAP</sequence>
<name>A0A316G3G9_9ACTN</name>
<evidence type="ECO:0000313" key="2">
    <source>
        <dbReference type="EMBL" id="PWK48937.1"/>
    </source>
</evidence>
<dbReference type="InterPro" id="IPR025847">
    <property type="entry name" value="MEDS_domain"/>
</dbReference>
<dbReference type="Pfam" id="PF14417">
    <property type="entry name" value="MEDS"/>
    <property type="match status" value="1"/>
</dbReference>
<dbReference type="SUPFAM" id="SSF52091">
    <property type="entry name" value="SpoIIaa-like"/>
    <property type="match status" value="1"/>
</dbReference>
<keyword evidence="3" id="KW-1185">Reference proteome</keyword>
<dbReference type="PROSITE" id="PS50801">
    <property type="entry name" value="STAS"/>
    <property type="match status" value="1"/>
</dbReference>
<dbReference type="AlphaFoldDB" id="A0A316G3G9"/>
<proteinExistence type="predicted"/>